<dbReference type="EMBL" id="JBFOCI010000002">
    <property type="protein sequence ID" value="MEW9805683.1"/>
    <property type="molecule type" value="Genomic_DNA"/>
</dbReference>
<keyword evidence="2" id="KW-1185">Reference proteome</keyword>
<evidence type="ECO:0000313" key="1">
    <source>
        <dbReference type="EMBL" id="MEW9805683.1"/>
    </source>
</evidence>
<dbReference type="Gene3D" id="3.40.50.11010">
    <property type="match status" value="1"/>
</dbReference>
<dbReference type="Gene3D" id="3.40.50.2000">
    <property type="entry name" value="Glycogen Phosphorylase B"/>
    <property type="match status" value="1"/>
</dbReference>
<name>A0ABV3QYS4_9HYPH</name>
<sequence>MPERPDIVLFSTADWATRYWTNKQHVAANLAESGHRVLYVETPGIRRPSLASRRDIGRLAARLKSGVRNLVSGPRQVRANLWVLSPAVIPWGRDHGAVRGLNRAMVRSSLVRFLKKAGFRSPEVWAYHPFVRDILDGIQIGTLSYHCVDDIAAIPGVDVARYEEEETEILKASDVVFVTAPPLAAKARKLNGNVHLVPNVVDPAHFATAMAPGPLPDDLARIPGPRLGFHGTLSAYKIDTDLLLGLAERRPNWQIILIGDEPPAQPGHHFAALRRMANVHFLGGKDYGDLPSYLRGMDVGLLPMRLNRYTASMYPMKYHEYLAGGVPVASTGLAFLQGGATFLEAGDGVEGFAVAVERQLRRGRLSAHEAAAAVGDNTWKRRQETMLEINAQTPARRGVAS</sequence>
<keyword evidence="1" id="KW-0808">Transferase</keyword>
<protein>
    <submittedName>
        <fullName evidence="1">Glycosyltransferase</fullName>
        <ecNumber evidence="1">2.4.-.-</ecNumber>
    </submittedName>
</protein>
<dbReference type="EC" id="2.4.-.-" evidence="1"/>
<dbReference type="PANTHER" id="PTHR12526">
    <property type="entry name" value="GLYCOSYLTRANSFERASE"/>
    <property type="match status" value="1"/>
</dbReference>
<gene>
    <name evidence="1" type="ORF">ABUE31_06795</name>
</gene>
<dbReference type="PANTHER" id="PTHR12526:SF630">
    <property type="entry name" value="GLYCOSYLTRANSFERASE"/>
    <property type="match status" value="1"/>
</dbReference>
<reference evidence="1 2" key="1">
    <citation type="submission" date="2024-06" db="EMBL/GenBank/DDBJ databases">
        <authorList>
            <person name="Tuo L."/>
        </authorList>
    </citation>
    <scope>NUCLEOTIDE SEQUENCE [LARGE SCALE GENOMIC DNA]</scope>
    <source>
        <strain evidence="1 2">ZMM04-5</strain>
    </source>
</reference>
<keyword evidence="1" id="KW-0328">Glycosyltransferase</keyword>
<proteinExistence type="predicted"/>
<dbReference type="RefSeq" id="WP_367722772.1">
    <property type="nucleotide sequence ID" value="NZ_JBFOCI010000002.1"/>
</dbReference>
<dbReference type="Pfam" id="PF13692">
    <property type="entry name" value="Glyco_trans_1_4"/>
    <property type="match status" value="1"/>
</dbReference>
<dbReference type="GO" id="GO:0016757">
    <property type="term" value="F:glycosyltransferase activity"/>
    <property type="evidence" value="ECO:0007669"/>
    <property type="project" value="UniProtKB-KW"/>
</dbReference>
<organism evidence="1 2">
    <name type="scientific">Mesorhizobium marinum</name>
    <dbReference type="NCBI Taxonomy" id="3228790"/>
    <lineage>
        <taxon>Bacteria</taxon>
        <taxon>Pseudomonadati</taxon>
        <taxon>Pseudomonadota</taxon>
        <taxon>Alphaproteobacteria</taxon>
        <taxon>Hyphomicrobiales</taxon>
        <taxon>Phyllobacteriaceae</taxon>
        <taxon>Mesorhizobium</taxon>
    </lineage>
</organism>
<dbReference type="SUPFAM" id="SSF53756">
    <property type="entry name" value="UDP-Glycosyltransferase/glycogen phosphorylase"/>
    <property type="match status" value="1"/>
</dbReference>
<evidence type="ECO:0000313" key="2">
    <source>
        <dbReference type="Proteomes" id="UP001556196"/>
    </source>
</evidence>
<dbReference type="Proteomes" id="UP001556196">
    <property type="component" value="Unassembled WGS sequence"/>
</dbReference>
<accession>A0ABV3QYS4</accession>
<comment type="caution">
    <text evidence="1">The sequence shown here is derived from an EMBL/GenBank/DDBJ whole genome shotgun (WGS) entry which is preliminary data.</text>
</comment>